<dbReference type="PROSITE" id="PS50949">
    <property type="entry name" value="HTH_GNTR"/>
    <property type="match status" value="1"/>
</dbReference>
<dbReference type="InterPro" id="IPR008920">
    <property type="entry name" value="TF_FadR/GntR_C"/>
</dbReference>
<gene>
    <name evidence="5" type="ORF">HHL25_05045</name>
</gene>
<dbReference type="SMART" id="SM00895">
    <property type="entry name" value="FCD"/>
    <property type="match status" value="1"/>
</dbReference>
<dbReference type="Pfam" id="PF07729">
    <property type="entry name" value="FCD"/>
    <property type="match status" value="1"/>
</dbReference>
<dbReference type="Gene3D" id="1.20.120.530">
    <property type="entry name" value="GntR ligand-binding domain-like"/>
    <property type="match status" value="1"/>
</dbReference>
<evidence type="ECO:0000256" key="3">
    <source>
        <dbReference type="ARBA" id="ARBA00023163"/>
    </source>
</evidence>
<name>A0A7Y0AU07_9HYPH</name>
<sequence>MTDSQSHLAYLALESLIVTLKLKPGALVNERQLIELSGYGRTPVREAIQKLAWQGLVVVRPRVGLQIAEIEDADHRSIMAVRLKLEPLLARLAAENADNGQRAALLDCATAMTTSAAAGDFAAFLAADKRFDETIEEACSNRFLIAAVAPLQSHSRRMWYARATAGKMDRSVALHVAVIRAIQQGKGDEAETAMTALIGYLSEA</sequence>
<dbReference type="GO" id="GO:0003677">
    <property type="term" value="F:DNA binding"/>
    <property type="evidence" value="ECO:0007669"/>
    <property type="project" value="UniProtKB-KW"/>
</dbReference>
<keyword evidence="1" id="KW-0805">Transcription regulation</keyword>
<organism evidence="5 6">
    <name type="scientific">Rhizobium terricola</name>
    <dbReference type="NCBI Taxonomy" id="2728849"/>
    <lineage>
        <taxon>Bacteria</taxon>
        <taxon>Pseudomonadati</taxon>
        <taxon>Pseudomonadota</taxon>
        <taxon>Alphaproteobacteria</taxon>
        <taxon>Hyphomicrobiales</taxon>
        <taxon>Rhizobiaceae</taxon>
        <taxon>Rhizobium/Agrobacterium group</taxon>
        <taxon>Rhizobium</taxon>
    </lineage>
</organism>
<keyword evidence="6" id="KW-1185">Reference proteome</keyword>
<dbReference type="SUPFAM" id="SSF48008">
    <property type="entry name" value="GntR ligand-binding domain-like"/>
    <property type="match status" value="1"/>
</dbReference>
<reference evidence="5 6" key="1">
    <citation type="submission" date="2020-04" db="EMBL/GenBank/DDBJ databases">
        <title>Rhizobium sp. S-51 isolated from soil.</title>
        <authorList>
            <person name="Dahal R.H."/>
        </authorList>
    </citation>
    <scope>NUCLEOTIDE SEQUENCE [LARGE SCALE GENOMIC DNA]</scope>
    <source>
        <strain evidence="5 6">S-51</strain>
    </source>
</reference>
<evidence type="ECO:0000313" key="6">
    <source>
        <dbReference type="Proteomes" id="UP000541470"/>
    </source>
</evidence>
<dbReference type="SUPFAM" id="SSF46785">
    <property type="entry name" value="Winged helix' DNA-binding domain"/>
    <property type="match status" value="1"/>
</dbReference>
<dbReference type="InterPro" id="IPR011711">
    <property type="entry name" value="GntR_C"/>
</dbReference>
<keyword evidence="3" id="KW-0804">Transcription</keyword>
<dbReference type="Gene3D" id="1.10.10.10">
    <property type="entry name" value="Winged helix-like DNA-binding domain superfamily/Winged helix DNA-binding domain"/>
    <property type="match status" value="1"/>
</dbReference>
<dbReference type="AlphaFoldDB" id="A0A7Y0AU07"/>
<dbReference type="Proteomes" id="UP000541470">
    <property type="component" value="Unassembled WGS sequence"/>
</dbReference>
<dbReference type="EMBL" id="JABBGK010000001">
    <property type="protein sequence ID" value="NML73492.1"/>
    <property type="molecule type" value="Genomic_DNA"/>
</dbReference>
<dbReference type="GO" id="GO:0003700">
    <property type="term" value="F:DNA-binding transcription factor activity"/>
    <property type="evidence" value="ECO:0007669"/>
    <property type="project" value="InterPro"/>
</dbReference>
<keyword evidence="2" id="KW-0238">DNA-binding</keyword>
<proteinExistence type="predicted"/>
<dbReference type="InterPro" id="IPR036388">
    <property type="entry name" value="WH-like_DNA-bd_sf"/>
</dbReference>
<dbReference type="PANTHER" id="PTHR43537">
    <property type="entry name" value="TRANSCRIPTIONAL REGULATOR, GNTR FAMILY"/>
    <property type="match status" value="1"/>
</dbReference>
<comment type="caution">
    <text evidence="5">The sequence shown here is derived from an EMBL/GenBank/DDBJ whole genome shotgun (WGS) entry which is preliminary data.</text>
</comment>
<feature type="domain" description="HTH gntR-type" evidence="4">
    <location>
        <begin position="3"/>
        <end position="70"/>
    </location>
</feature>
<dbReference type="PANTHER" id="PTHR43537:SF45">
    <property type="entry name" value="GNTR FAMILY REGULATORY PROTEIN"/>
    <property type="match status" value="1"/>
</dbReference>
<protein>
    <submittedName>
        <fullName evidence="5">GntR family transcriptional regulator</fullName>
    </submittedName>
</protein>
<evidence type="ECO:0000313" key="5">
    <source>
        <dbReference type="EMBL" id="NML73492.1"/>
    </source>
</evidence>
<dbReference type="Pfam" id="PF00392">
    <property type="entry name" value="GntR"/>
    <property type="match status" value="1"/>
</dbReference>
<dbReference type="InterPro" id="IPR000524">
    <property type="entry name" value="Tscrpt_reg_HTH_GntR"/>
</dbReference>
<dbReference type="SMART" id="SM00345">
    <property type="entry name" value="HTH_GNTR"/>
    <property type="match status" value="1"/>
</dbReference>
<dbReference type="InterPro" id="IPR036390">
    <property type="entry name" value="WH_DNA-bd_sf"/>
</dbReference>
<evidence type="ECO:0000259" key="4">
    <source>
        <dbReference type="PROSITE" id="PS50949"/>
    </source>
</evidence>
<accession>A0A7Y0AU07</accession>
<evidence type="ECO:0000256" key="2">
    <source>
        <dbReference type="ARBA" id="ARBA00023125"/>
    </source>
</evidence>
<dbReference type="RefSeq" id="WP_169589583.1">
    <property type="nucleotide sequence ID" value="NZ_JABBGK010000001.1"/>
</dbReference>
<evidence type="ECO:0000256" key="1">
    <source>
        <dbReference type="ARBA" id="ARBA00023015"/>
    </source>
</evidence>